<feature type="domain" description="Protein kinase" evidence="9">
    <location>
        <begin position="1031"/>
        <end position="1315"/>
    </location>
</feature>
<accession>A0AAW0P3I4</accession>
<feature type="region of interest" description="Disordered" evidence="8">
    <location>
        <begin position="851"/>
        <end position="905"/>
    </location>
</feature>
<dbReference type="InterPro" id="IPR013212">
    <property type="entry name" value="Mad3/Bub1_I"/>
</dbReference>
<evidence type="ECO:0000256" key="1">
    <source>
        <dbReference type="ARBA" id="ARBA00004629"/>
    </source>
</evidence>
<feature type="region of interest" description="Disordered" evidence="8">
    <location>
        <begin position="692"/>
        <end position="713"/>
    </location>
</feature>
<feature type="compositionally biased region" description="Polar residues" evidence="8">
    <location>
        <begin position="153"/>
        <end position="186"/>
    </location>
</feature>
<dbReference type="Gene3D" id="1.25.40.430">
    <property type="match status" value="1"/>
</dbReference>
<dbReference type="Pfam" id="PF00069">
    <property type="entry name" value="Pkinase"/>
    <property type="match status" value="1"/>
</dbReference>
<feature type="compositionally biased region" description="Polar residues" evidence="8">
    <location>
        <begin position="290"/>
        <end position="316"/>
    </location>
</feature>
<comment type="subcellular location">
    <subcellularLocation>
        <location evidence="1">Chromosome</location>
        <location evidence="1">Centromere</location>
        <location evidence="1">Kinetochore</location>
    </subcellularLocation>
</comment>
<dbReference type="GO" id="GO:0004672">
    <property type="term" value="F:protein kinase activity"/>
    <property type="evidence" value="ECO:0007669"/>
    <property type="project" value="InterPro"/>
</dbReference>
<keyword evidence="2" id="KW-0158">Chromosome</keyword>
<feature type="binding site" evidence="7">
    <location>
        <position position="1060"/>
    </location>
    <ligand>
        <name>ATP</name>
        <dbReference type="ChEBI" id="CHEBI:30616"/>
    </ligand>
</feature>
<proteinExistence type="predicted"/>
<dbReference type="InterPro" id="IPR015661">
    <property type="entry name" value="Bub1/Mad3"/>
</dbReference>
<name>A0AAW0P3I4_9GOBI</name>
<keyword evidence="5 7" id="KW-0067">ATP-binding</keyword>
<dbReference type="SMART" id="SM00220">
    <property type="entry name" value="S_TKc"/>
    <property type="match status" value="1"/>
</dbReference>
<evidence type="ECO:0000256" key="2">
    <source>
        <dbReference type="ARBA" id="ARBA00022454"/>
    </source>
</evidence>
<comment type="caution">
    <text evidence="11">The sequence shown here is derived from an EMBL/GenBank/DDBJ whole genome shotgun (WGS) entry which is preliminary data.</text>
</comment>
<dbReference type="SUPFAM" id="SSF56112">
    <property type="entry name" value="Protein kinase-like (PK-like)"/>
    <property type="match status" value="1"/>
</dbReference>
<evidence type="ECO:0000313" key="12">
    <source>
        <dbReference type="Proteomes" id="UP001460270"/>
    </source>
</evidence>
<reference evidence="12" key="1">
    <citation type="submission" date="2024-04" db="EMBL/GenBank/DDBJ databases">
        <title>Salinicola lusitanus LLJ914,a marine bacterium isolated from the Okinawa Trough.</title>
        <authorList>
            <person name="Li J."/>
        </authorList>
    </citation>
    <scope>NUCLEOTIDE SEQUENCE [LARGE SCALE GENOMIC DNA]</scope>
</reference>
<dbReference type="Gene3D" id="1.10.510.10">
    <property type="entry name" value="Transferase(Phosphotransferase) domain 1"/>
    <property type="match status" value="1"/>
</dbReference>
<keyword evidence="6" id="KW-0137">Centromere</keyword>
<sequence length="1328" mass="146987">MDVVAYLQRFENSISTYAGDDPLEQWEKFVELLERKLPTNSTSQLSLVFKRLVETFLHVDKYANDERYVNYCIKCARSYPDPIAMYCHIFTKGVGSRSAALFSSWAQQLEQSGLNDQAEAVFQKALENQAQPAELLLHEYRQFQSRTKHHVTASGSRNPLQTSHSANVMSTHRESSAPNKESTTVDCQPAKPAERKYVITVSRSEYSGKIPPSSNDNTVSAYDKEALQCEESELCFEEVRAQKYFQKLKEQEQAKSLESTIFECEKTGDVNFWMKFNVTKPHTGEDLSDFSATLNPDTNTHQPSVHPQPSANTGSRKSLGFRLHYEPTFNSNVPTNTELDFNVDERRSSAPHHVSITSVSQQVPGPAASLPYQASLSTANMSHYESFPAATMSHHVTLPGATLSNRTTLQDTRVPYHASASDVSLSHHASALDAPTSDPNVSHHAPVFDANMSHHAPVFDVNMSHHAPAFDVNMSHHAPAFNAPVSNPNLSHHASLSDASMAHHVSALDTSALDPSLPQHPLASMCHHPPALDVSMSHDAPALNESMSHHAPALGANMSHHAPVSAAGAFHSSVVLPQLTSNEKNDNKASEEPFEPEQEANVSLGGTANLSRITPNSSLGYIQATPSRVLPSPTVNTREALDVIMDMFQAPTFLEDPFPTVSEERDFDVIYTRKGPSVKPDASAPFTIFQDNEEETENKENCSAAPALSEKAKPVRALTELPKHTKPNDTPTELTPDESTMWGAQYNAQNSLAASLAPASSLIKKLVRDRGGFCEALYQETKSHPGAEPIGGEAQRHCSHPAVPPLSTGNHRGRGRGHDHPAYDHLLHHHGPACSPAVLSFRDQTLGPGNNTSVHRSTGPEWQVYTSPEPKPKSEPFTVMEDVEDPLPPASQDVPMSPESAPRPDWLNIKSPEVAQEKDLDAFLSPHKVSHISQDVPMSPQVEYNADSQMMSPDKDARAPLDVSMNSQTPRTDRAPQRMTLVSDPWNDQLIAQLLASVDPPLSAHPRCVTWQCNLPNIAPKMTLSMGNASLRVDSVLGEGAFAKVYQATDPMTSDKMVLKVQKPANPWEFYINTQLDARVPASVRHFYSTFDSAYLFQNGSVLLGEMHNYGTLLNAVNMYRTLGDKVMPQPLVLYFSACILHMVEQLHSVGIIHADVKPDNFLLGKRFLENRGFDRENLDHGLVLIDLGQSIDMRLFPEGTAFTARCLTSGFQCTEMQTGKPWNYQTDYFGVAGTVYCMLFGTYMQVVNDGGVWRTNGVFRRNPHSDLWQEFFHTLLNVPDCSSVPDLRRLRHKLLSVLEQNYITKLPSLKSRLVVLLLESSRKSMRR</sequence>
<dbReference type="PANTHER" id="PTHR14030:SF26">
    <property type="entry name" value="MITOTIC CHECKPOINT SERINE_THREONINE-PROTEIN KINASE BUB1"/>
    <property type="match status" value="1"/>
</dbReference>
<dbReference type="InterPro" id="IPR000719">
    <property type="entry name" value="Prot_kinase_dom"/>
</dbReference>
<dbReference type="InterPro" id="IPR017441">
    <property type="entry name" value="Protein_kinase_ATP_BS"/>
</dbReference>
<evidence type="ECO:0000256" key="3">
    <source>
        <dbReference type="ARBA" id="ARBA00022741"/>
    </source>
</evidence>
<keyword evidence="12" id="KW-1185">Reference proteome</keyword>
<evidence type="ECO:0000256" key="4">
    <source>
        <dbReference type="ARBA" id="ARBA00022838"/>
    </source>
</evidence>
<organism evidence="11 12">
    <name type="scientific">Mugilogobius chulae</name>
    <name type="common">yellowstripe goby</name>
    <dbReference type="NCBI Taxonomy" id="88201"/>
    <lineage>
        <taxon>Eukaryota</taxon>
        <taxon>Metazoa</taxon>
        <taxon>Chordata</taxon>
        <taxon>Craniata</taxon>
        <taxon>Vertebrata</taxon>
        <taxon>Euteleostomi</taxon>
        <taxon>Actinopterygii</taxon>
        <taxon>Neopterygii</taxon>
        <taxon>Teleostei</taxon>
        <taxon>Neoteleostei</taxon>
        <taxon>Acanthomorphata</taxon>
        <taxon>Gobiaria</taxon>
        <taxon>Gobiiformes</taxon>
        <taxon>Gobioidei</taxon>
        <taxon>Gobiidae</taxon>
        <taxon>Gobionellinae</taxon>
        <taxon>Mugilogobius</taxon>
    </lineage>
</organism>
<dbReference type="PROSITE" id="PS51489">
    <property type="entry name" value="BUB1_N"/>
    <property type="match status" value="1"/>
</dbReference>
<feature type="region of interest" description="Disordered" evidence="8">
    <location>
        <begin position="148"/>
        <end position="189"/>
    </location>
</feature>
<evidence type="ECO:0000256" key="7">
    <source>
        <dbReference type="PROSITE-ProRule" id="PRU10141"/>
    </source>
</evidence>
<dbReference type="Pfam" id="PF08311">
    <property type="entry name" value="Mad3_BUB1_I"/>
    <property type="match status" value="1"/>
</dbReference>
<dbReference type="GO" id="GO:0005634">
    <property type="term" value="C:nucleus"/>
    <property type="evidence" value="ECO:0007669"/>
    <property type="project" value="TreeGrafter"/>
</dbReference>
<keyword evidence="4" id="KW-0995">Kinetochore</keyword>
<dbReference type="InterPro" id="IPR011009">
    <property type="entry name" value="Kinase-like_dom_sf"/>
</dbReference>
<dbReference type="GO" id="GO:0051754">
    <property type="term" value="P:meiotic sister chromatid cohesion, centromeric"/>
    <property type="evidence" value="ECO:0007669"/>
    <property type="project" value="TreeGrafter"/>
</dbReference>
<dbReference type="SMART" id="SM00777">
    <property type="entry name" value="Mad3_BUB1_I"/>
    <property type="match status" value="1"/>
</dbReference>
<keyword evidence="3 7" id="KW-0547">Nucleotide-binding</keyword>
<dbReference type="PROSITE" id="PS50011">
    <property type="entry name" value="PROTEIN_KINASE_DOM"/>
    <property type="match status" value="1"/>
</dbReference>
<evidence type="ECO:0000256" key="5">
    <source>
        <dbReference type="ARBA" id="ARBA00022840"/>
    </source>
</evidence>
<dbReference type="InterPro" id="IPR008271">
    <property type="entry name" value="Ser/Thr_kinase_AS"/>
</dbReference>
<dbReference type="Proteomes" id="UP001460270">
    <property type="component" value="Unassembled WGS sequence"/>
</dbReference>
<evidence type="ECO:0000259" key="10">
    <source>
        <dbReference type="PROSITE" id="PS51489"/>
    </source>
</evidence>
<dbReference type="GO" id="GO:0000776">
    <property type="term" value="C:kinetochore"/>
    <property type="evidence" value="ECO:0007669"/>
    <property type="project" value="UniProtKB-KW"/>
</dbReference>
<dbReference type="PROSITE" id="PS00107">
    <property type="entry name" value="PROTEIN_KINASE_ATP"/>
    <property type="match status" value="1"/>
</dbReference>
<dbReference type="GO" id="GO:0005524">
    <property type="term" value="F:ATP binding"/>
    <property type="evidence" value="ECO:0007669"/>
    <property type="project" value="UniProtKB-UniRule"/>
</dbReference>
<dbReference type="PROSITE" id="PS00108">
    <property type="entry name" value="PROTEIN_KINASE_ST"/>
    <property type="match status" value="1"/>
</dbReference>
<evidence type="ECO:0000256" key="6">
    <source>
        <dbReference type="ARBA" id="ARBA00023328"/>
    </source>
</evidence>
<evidence type="ECO:0000259" key="9">
    <source>
        <dbReference type="PROSITE" id="PS50011"/>
    </source>
</evidence>
<evidence type="ECO:0000256" key="8">
    <source>
        <dbReference type="SAM" id="MobiDB-lite"/>
    </source>
</evidence>
<dbReference type="EMBL" id="JBBPFD010000011">
    <property type="protein sequence ID" value="KAK7907590.1"/>
    <property type="molecule type" value="Genomic_DNA"/>
</dbReference>
<dbReference type="Gene3D" id="6.10.130.20">
    <property type="match status" value="1"/>
</dbReference>
<feature type="domain" description="BUB1 N-terminal" evidence="10">
    <location>
        <begin position="10"/>
        <end position="165"/>
    </location>
</feature>
<dbReference type="GO" id="GO:0007094">
    <property type="term" value="P:mitotic spindle assembly checkpoint signaling"/>
    <property type="evidence" value="ECO:0007669"/>
    <property type="project" value="InterPro"/>
</dbReference>
<evidence type="ECO:0000313" key="11">
    <source>
        <dbReference type="EMBL" id="KAK7907590.1"/>
    </source>
</evidence>
<feature type="region of interest" description="Disordered" evidence="8">
    <location>
        <begin position="287"/>
        <end position="317"/>
    </location>
</feature>
<gene>
    <name evidence="11" type="ORF">WMY93_016202</name>
</gene>
<protein>
    <recommendedName>
        <fullName evidence="13">Mitotic checkpoint serine/threonine-protein kinase BUB1</fullName>
    </recommendedName>
</protein>
<dbReference type="PANTHER" id="PTHR14030">
    <property type="entry name" value="MITOTIC CHECKPOINT SERINE/THREONINE-PROTEIN KINASE BUB1"/>
    <property type="match status" value="1"/>
</dbReference>
<evidence type="ECO:0008006" key="13">
    <source>
        <dbReference type="Google" id="ProtNLM"/>
    </source>
</evidence>